<dbReference type="PANTHER" id="PTHR42824:SF1">
    <property type="entry name" value="GLUTAMINE AMIDOTRANSFERASE YAFJ-RELATED"/>
    <property type="match status" value="1"/>
</dbReference>
<keyword evidence="3" id="KW-0732">Signal</keyword>
<dbReference type="EMBL" id="HBGO01012978">
    <property type="protein sequence ID" value="CAD9333696.1"/>
    <property type="molecule type" value="Transcribed_RNA"/>
</dbReference>
<dbReference type="AlphaFoldDB" id="A0A7S1ZBM3"/>
<protein>
    <recommendedName>
        <fullName evidence="4">Glutamine amidotransferase type-2 domain-containing protein</fullName>
    </recommendedName>
</protein>
<keyword evidence="1" id="KW-0315">Glutamine amidotransferase</keyword>
<evidence type="ECO:0000256" key="1">
    <source>
        <dbReference type="ARBA" id="ARBA00022962"/>
    </source>
</evidence>
<name>A0A7S1ZBM3_TRICV</name>
<dbReference type="PANTHER" id="PTHR42824">
    <property type="entry name" value="GLUTAMINE AMIDOTRANSFERASE"/>
    <property type="match status" value="1"/>
</dbReference>
<dbReference type="CDD" id="cd01908">
    <property type="entry name" value="YafJ"/>
    <property type="match status" value="1"/>
</dbReference>
<dbReference type="Gene3D" id="3.60.20.10">
    <property type="entry name" value="Glutamine Phosphoribosylpyrophosphate, subunit 1, domain 1"/>
    <property type="match status" value="1"/>
</dbReference>
<feature type="signal peptide" evidence="3">
    <location>
        <begin position="1"/>
        <end position="17"/>
    </location>
</feature>
<feature type="region of interest" description="Disordered" evidence="2">
    <location>
        <begin position="30"/>
        <end position="59"/>
    </location>
</feature>
<dbReference type="InterPro" id="IPR029055">
    <property type="entry name" value="Ntn_hydrolases_N"/>
</dbReference>
<dbReference type="PROSITE" id="PS51278">
    <property type="entry name" value="GATASE_TYPE_2"/>
    <property type="match status" value="1"/>
</dbReference>
<dbReference type="Pfam" id="PF13230">
    <property type="entry name" value="GATase_4"/>
    <property type="match status" value="1"/>
</dbReference>
<feature type="chain" id="PRO_5031443224" description="Glutamine amidotransferase type-2 domain-containing protein" evidence="3">
    <location>
        <begin position="18"/>
        <end position="403"/>
    </location>
</feature>
<evidence type="ECO:0000256" key="3">
    <source>
        <dbReference type="SAM" id="SignalP"/>
    </source>
</evidence>
<proteinExistence type="predicted"/>
<evidence type="ECO:0000259" key="4">
    <source>
        <dbReference type="PROSITE" id="PS51278"/>
    </source>
</evidence>
<evidence type="ECO:0000256" key="2">
    <source>
        <dbReference type="SAM" id="MobiDB-lite"/>
    </source>
</evidence>
<evidence type="ECO:0000313" key="5">
    <source>
        <dbReference type="EMBL" id="CAD9333696.1"/>
    </source>
</evidence>
<gene>
    <name evidence="5" type="ORF">OSIN01602_LOCUS7242</name>
</gene>
<dbReference type="InterPro" id="IPR026869">
    <property type="entry name" value="EgtC-like"/>
</dbReference>
<organism evidence="5">
    <name type="scientific">Trieres chinensis</name>
    <name type="common">Marine centric diatom</name>
    <name type="synonym">Odontella sinensis</name>
    <dbReference type="NCBI Taxonomy" id="1514140"/>
    <lineage>
        <taxon>Eukaryota</taxon>
        <taxon>Sar</taxon>
        <taxon>Stramenopiles</taxon>
        <taxon>Ochrophyta</taxon>
        <taxon>Bacillariophyta</taxon>
        <taxon>Mediophyceae</taxon>
        <taxon>Biddulphiophycidae</taxon>
        <taxon>Eupodiscales</taxon>
        <taxon>Parodontellaceae</taxon>
        <taxon>Trieres</taxon>
    </lineage>
</organism>
<accession>A0A7S1ZBM3</accession>
<dbReference type="InterPro" id="IPR017932">
    <property type="entry name" value="GATase_2_dom"/>
</dbReference>
<reference evidence="5" key="1">
    <citation type="submission" date="2021-01" db="EMBL/GenBank/DDBJ databases">
        <authorList>
            <person name="Corre E."/>
            <person name="Pelletier E."/>
            <person name="Niang G."/>
            <person name="Scheremetjew M."/>
            <person name="Finn R."/>
            <person name="Kale V."/>
            <person name="Holt S."/>
            <person name="Cochrane G."/>
            <person name="Meng A."/>
            <person name="Brown T."/>
            <person name="Cohen L."/>
        </authorList>
    </citation>
    <scope>NUCLEOTIDE SEQUENCE</scope>
    <source>
        <strain evidence="5">Grunow 1884</strain>
    </source>
</reference>
<sequence length="403" mass="45340">MMKTHALLLLCLSPAWCLIPRQTSRTKIPMTSEMSPRSVPAFRVNRSHSRRRQSLDQRKPWERSLPSFLLEPSPSSTALLCQLLGMNCAEPTDFTFSFKGFAIRGGETDIHSDGWGIAFYEGRGLRCFHDPDACATSPIAEFVANYPLRTLNMIAHIRYATVGKTCLENVHPFQREMWGIQWCFAHNGDVPLFKGTRGNLPWLGDVPGEKIYNPVGDTDSEAIFCAILNALKAKFDVLPSLPVLHQTLNCLCKEIVDTDRGTILNFLLGCGHNLQFAYSMPGSRPGSDVWNGLYYTIRETPFTKAHLSDCDYSVDFSEVNTEDDRVAVIATKPLTDDEVWVELKKGELVLFNNGLPHTVPQECFRVEFQGHGLVSEVIPPNPSLEEDMRRFRFDKSFFAGADI</sequence>
<feature type="domain" description="Glutamine amidotransferase type-2" evidence="4">
    <location>
        <begin position="81"/>
        <end position="354"/>
    </location>
</feature>
<dbReference type="SUPFAM" id="SSF56235">
    <property type="entry name" value="N-terminal nucleophile aminohydrolases (Ntn hydrolases)"/>
    <property type="match status" value="1"/>
</dbReference>